<dbReference type="InterPro" id="IPR037769">
    <property type="entry name" value="Abr/Bcr"/>
</dbReference>
<dbReference type="ExpressionAtlas" id="Q8MSA6">
    <property type="expression patterns" value="baseline and differential"/>
</dbReference>
<dbReference type="AlphaFoldDB" id="Q8MSA6"/>
<dbReference type="PROSITE" id="PS50003">
    <property type="entry name" value="PH_DOMAIN"/>
    <property type="match status" value="1"/>
</dbReference>
<proteinExistence type="evidence at transcript level"/>
<evidence type="ECO:0000313" key="7">
    <source>
        <dbReference type="FlyBase" id="FBgn0025836"/>
    </source>
</evidence>
<dbReference type="Gene3D" id="2.30.29.30">
    <property type="entry name" value="Pleckstrin-homology domain (PH domain)/Phosphotyrosine-binding domain (PTB)"/>
    <property type="match status" value="1"/>
</dbReference>
<dbReference type="FlyBase" id="FBgn0025836">
    <property type="gene designation" value="RhoGAP1A"/>
</dbReference>
<dbReference type="OrthoDB" id="2155291at2759"/>
<evidence type="ECO:0000259" key="5">
    <source>
        <dbReference type="PROSITE" id="PS50238"/>
    </source>
</evidence>
<feature type="domain" description="Rho-GAP" evidence="5">
    <location>
        <begin position="332"/>
        <end position="531"/>
    </location>
</feature>
<dbReference type="GO" id="GO:0005096">
    <property type="term" value="F:GTPase activator activity"/>
    <property type="evidence" value="ECO:0007669"/>
    <property type="project" value="UniProtKB-KW"/>
</dbReference>
<dbReference type="SMART" id="SM00324">
    <property type="entry name" value="RhoGAP"/>
    <property type="match status" value="1"/>
</dbReference>
<evidence type="ECO:0000256" key="2">
    <source>
        <dbReference type="ARBA" id="ARBA00022658"/>
    </source>
</evidence>
<dbReference type="InterPro" id="IPR000008">
    <property type="entry name" value="C2_dom"/>
</dbReference>
<dbReference type="Pfam" id="PF00620">
    <property type="entry name" value="RhoGAP"/>
    <property type="match status" value="1"/>
</dbReference>
<dbReference type="PROSITE" id="PS50238">
    <property type="entry name" value="RHOGAP"/>
    <property type="match status" value="1"/>
</dbReference>
<dbReference type="SMART" id="SM00233">
    <property type="entry name" value="PH"/>
    <property type="match status" value="1"/>
</dbReference>
<dbReference type="GO" id="GO:0045792">
    <property type="term" value="P:negative regulation of cell size"/>
    <property type="evidence" value="ECO:0000315"/>
    <property type="project" value="FlyBase"/>
</dbReference>
<dbReference type="InterPro" id="IPR011993">
    <property type="entry name" value="PH-like_dom_sf"/>
</dbReference>
<gene>
    <name evidence="6 7" type="primary">RhoGAP1A</name>
    <name evidence="7" type="ORF">CG40494</name>
</gene>
<dbReference type="VEuPathDB" id="VectorBase:FBgn0025836"/>
<evidence type="ECO:0000259" key="4">
    <source>
        <dbReference type="PROSITE" id="PS50004"/>
    </source>
</evidence>
<dbReference type="GO" id="GO:0007030">
    <property type="term" value="P:Golgi organization"/>
    <property type="evidence" value="ECO:0000315"/>
    <property type="project" value="FlyBase"/>
</dbReference>
<dbReference type="InterPro" id="IPR000198">
    <property type="entry name" value="RhoGAP_dom"/>
</dbReference>
<dbReference type="GO" id="GO:0005085">
    <property type="term" value="F:guanyl-nucleotide exchange factor activity"/>
    <property type="evidence" value="ECO:0000250"/>
    <property type="project" value="FlyBase"/>
</dbReference>
<dbReference type="HOGENOM" id="CLU_004000_0_0_1"/>
<dbReference type="InterPro" id="IPR008936">
    <property type="entry name" value="Rho_GTPase_activation_prot"/>
</dbReference>
<dbReference type="SUPFAM" id="SSF50729">
    <property type="entry name" value="PH domain-like"/>
    <property type="match status" value="1"/>
</dbReference>
<dbReference type="FunFam" id="1.10.555.10:FF:000004">
    <property type="entry name" value="active breakpoint cluster region-related protein-like"/>
    <property type="match status" value="1"/>
</dbReference>
<dbReference type="GO" id="GO:0007165">
    <property type="term" value="P:signal transduction"/>
    <property type="evidence" value="ECO:0007669"/>
    <property type="project" value="InterPro"/>
</dbReference>
<dbReference type="PANTHER" id="PTHR23182">
    <property type="entry name" value="BREAKPOINT CLUSTER REGION PROTEIN BCR"/>
    <property type="match status" value="1"/>
</dbReference>
<evidence type="ECO:0000259" key="3">
    <source>
        <dbReference type="PROSITE" id="PS50003"/>
    </source>
</evidence>
<dbReference type="Pfam" id="PF19057">
    <property type="entry name" value="PH_19"/>
    <property type="match status" value="1"/>
</dbReference>
<accession>Q8MSA6</accession>
<name>Q8MSA6_DROME</name>
<dbReference type="CDD" id="cd13368">
    <property type="entry name" value="PH_BCR_arthropod"/>
    <property type="match status" value="1"/>
</dbReference>
<reference evidence="6" key="1">
    <citation type="submission" date="2002-06" db="EMBL/GenBank/DDBJ databases">
        <authorList>
            <person name="Stapleton M."/>
            <person name="Brokstein P."/>
            <person name="Hong L."/>
            <person name="Agbayani A."/>
            <person name="Carlson J."/>
            <person name="Champe M."/>
            <person name="Chavez C."/>
            <person name="Dorsett V."/>
            <person name="Dresnek D."/>
            <person name="Farfan D."/>
            <person name="Frise E."/>
            <person name="George R."/>
            <person name="Gonzalez M."/>
            <person name="Guarin H."/>
            <person name="Kronmiller B."/>
            <person name="Li P."/>
            <person name="Liao G."/>
            <person name="Miranda A."/>
            <person name="Mungall C.J."/>
            <person name="Nunoo J."/>
            <person name="Pacleb J."/>
            <person name="Paragas V."/>
            <person name="Park S."/>
            <person name="Patel S."/>
            <person name="Phouanenavong S."/>
            <person name="Wan K."/>
            <person name="Yu C."/>
            <person name="Lewis S.E."/>
            <person name="Rubin G.M."/>
            <person name="Celniker S."/>
        </authorList>
    </citation>
    <scope>NUCLEOTIDE SEQUENCE</scope>
    <source>
        <strain evidence="6">Berkeley</strain>
    </source>
</reference>
<dbReference type="AGR" id="FB:FBgn0025836"/>
<dbReference type="PANTHER" id="PTHR23182:SF1">
    <property type="entry name" value="RHO GTPASE ACTIVATING PROTEIN AT 1A, ISOFORM E"/>
    <property type="match status" value="1"/>
</dbReference>
<evidence type="ECO:0000313" key="6">
    <source>
        <dbReference type="EMBL" id="AAM50828.1"/>
    </source>
</evidence>
<dbReference type="Bgee" id="FBgn0025836">
    <property type="expression patterns" value="Expressed in adult Malpighian tubule principal cell of initial segment in Malpighian tubule and 194 other cell types or tissues"/>
</dbReference>
<dbReference type="InterPro" id="IPR035892">
    <property type="entry name" value="C2_domain_sf"/>
</dbReference>
<dbReference type="Gene3D" id="1.10.555.10">
    <property type="entry name" value="Rho GTPase activation protein"/>
    <property type="match status" value="1"/>
</dbReference>
<dbReference type="SUPFAM" id="SSF48350">
    <property type="entry name" value="GTPase activation domain, GAP"/>
    <property type="match status" value="1"/>
</dbReference>
<protein>
    <submittedName>
        <fullName evidence="6">LD45876p</fullName>
    </submittedName>
</protein>
<evidence type="ECO:0000256" key="1">
    <source>
        <dbReference type="ARBA" id="ARBA00022468"/>
    </source>
</evidence>
<dbReference type="GO" id="GO:0035025">
    <property type="term" value="P:positive regulation of Rho protein signal transduction"/>
    <property type="evidence" value="ECO:0000250"/>
    <property type="project" value="FlyBase"/>
</dbReference>
<feature type="domain" description="C2" evidence="4">
    <location>
        <begin position="187"/>
        <end position="304"/>
    </location>
</feature>
<feature type="domain" description="PH" evidence="3">
    <location>
        <begin position="1"/>
        <end position="158"/>
    </location>
</feature>
<dbReference type="PROSITE" id="PS50004">
    <property type="entry name" value="C2"/>
    <property type="match status" value="1"/>
</dbReference>
<keyword evidence="1" id="KW-0343">GTPase activation</keyword>
<dbReference type="SUPFAM" id="SSF49562">
    <property type="entry name" value="C2 domain (Calcium/lipid-binding domain, CaLB)"/>
    <property type="match status" value="1"/>
</dbReference>
<keyword evidence="2" id="KW-0344">Guanine-nucleotide releasing factor</keyword>
<dbReference type="EMBL" id="AY118968">
    <property type="protein sequence ID" value="AAM50828.1"/>
    <property type="molecule type" value="mRNA"/>
</dbReference>
<dbReference type="InterPro" id="IPR001849">
    <property type="entry name" value="PH_domain"/>
</dbReference>
<organism evidence="6">
    <name type="scientific">Drosophila melanogaster</name>
    <name type="common">Fruit fly</name>
    <dbReference type="NCBI Taxonomy" id="7227"/>
    <lineage>
        <taxon>Eukaryota</taxon>
        <taxon>Metazoa</taxon>
        <taxon>Ecdysozoa</taxon>
        <taxon>Arthropoda</taxon>
        <taxon>Hexapoda</taxon>
        <taxon>Insecta</taxon>
        <taxon>Pterygota</taxon>
        <taxon>Neoptera</taxon>
        <taxon>Endopterygota</taxon>
        <taxon>Diptera</taxon>
        <taxon>Brachycera</taxon>
        <taxon>Muscomorpha</taxon>
        <taxon>Ephydroidea</taxon>
        <taxon>Drosophilidae</taxon>
        <taxon>Drosophila</taxon>
        <taxon>Sophophora</taxon>
    </lineage>
</organism>
<sequence>MVRNSFIVELVDGHRKLRHLFLFNDVIACAKYKALGRDRIDYELKWFIPLKDVSIYEEADPAVELKESSPANISQVKRNLRSVRDQLAMEVANSGSGAFRSGDKYRRKLADLESQLVLATPNLVLRLGNKANNKTITFFLSSDFERTQWIDSILSLKQKCNLPGANTINSLEVTAFIVAMQKGMKTEMGSYLMRNTNDESLLVGDLYMGVHGLEGLEQANDLYICVEVDSYGHYFRKATTKKICRSQTPLWNESFMLELEGSQNVRILLYEAKERPLLKAKHILKLSLSWLTETTQPKSIKLTETLELGCSFRFIPGELFRGSTKPGALFGAKMSQVLKREKRDIPFIIGACIREVERRGMLEVGCYRVSGSASDLAKLKKAFESDAYEAEQLLREVDIHSVTGILKTFLRELPEALFTDQLYPRFFDTFSAFSNNNESTRINELLKVFEELPQANKASITSILDHLIRVHEKETDNKMSLHNLAMVFGPTLLRPGQTQVKQKDPLAASTVDVMAQAGILYCFLQARIKKD</sequence>